<evidence type="ECO:0000313" key="2">
    <source>
        <dbReference type="EMBL" id="ULT92448.1"/>
    </source>
</evidence>
<dbReference type="EMBL" id="CP090895">
    <property type="protein sequence ID" value="ULT92448.1"/>
    <property type="molecule type" value="Genomic_DNA"/>
</dbReference>
<protein>
    <recommendedName>
        <fullName evidence="1">Tudor domain-containing protein</fullName>
    </recommendedName>
</protein>
<accession>A0AAE9ADA9</accession>
<dbReference type="Gene3D" id="2.30.30.140">
    <property type="match status" value="1"/>
</dbReference>
<reference evidence="2 3" key="1">
    <citation type="submission" date="2022-02" db="EMBL/GenBank/DDBJ databases">
        <title>Chromosome-level reference genomes for two strains of Caenorhabditis briggsae: an improved platform for comparative genomics.</title>
        <authorList>
            <person name="Stevens L."/>
            <person name="Andersen E.C."/>
        </authorList>
    </citation>
    <scope>NUCLEOTIDE SEQUENCE [LARGE SCALE GENOMIC DNA]</scope>
    <source>
        <strain evidence="2">QX1410_ONT</strain>
        <tissue evidence="2">Whole-organism</tissue>
    </source>
</reference>
<feature type="domain" description="Tudor" evidence="1">
    <location>
        <begin position="125"/>
        <end position="182"/>
    </location>
</feature>
<dbReference type="Pfam" id="PF00567">
    <property type="entry name" value="TUDOR"/>
    <property type="match status" value="1"/>
</dbReference>
<dbReference type="SUPFAM" id="SSF63748">
    <property type="entry name" value="Tudor/PWWP/MBT"/>
    <property type="match status" value="1"/>
</dbReference>
<evidence type="ECO:0000313" key="3">
    <source>
        <dbReference type="Proteomes" id="UP000827892"/>
    </source>
</evidence>
<dbReference type="PROSITE" id="PS50304">
    <property type="entry name" value="TUDOR"/>
    <property type="match status" value="1"/>
</dbReference>
<organism evidence="2 3">
    <name type="scientific">Caenorhabditis briggsae</name>
    <dbReference type="NCBI Taxonomy" id="6238"/>
    <lineage>
        <taxon>Eukaryota</taxon>
        <taxon>Metazoa</taxon>
        <taxon>Ecdysozoa</taxon>
        <taxon>Nematoda</taxon>
        <taxon>Chromadorea</taxon>
        <taxon>Rhabditida</taxon>
        <taxon>Rhabditina</taxon>
        <taxon>Rhabditomorpha</taxon>
        <taxon>Rhabditoidea</taxon>
        <taxon>Rhabditidae</taxon>
        <taxon>Peloderinae</taxon>
        <taxon>Caenorhabditis</taxon>
    </lineage>
</organism>
<evidence type="ECO:0000259" key="1">
    <source>
        <dbReference type="PROSITE" id="PS50304"/>
    </source>
</evidence>
<dbReference type="CDD" id="cd20379">
    <property type="entry name" value="Tudor_dTUD-like"/>
    <property type="match status" value="1"/>
</dbReference>
<dbReference type="InterPro" id="IPR002999">
    <property type="entry name" value="Tudor"/>
</dbReference>
<dbReference type="PANTHER" id="PTHR16442">
    <property type="entry name" value="RING FINGER PROTEIN 17"/>
    <property type="match status" value="1"/>
</dbReference>
<dbReference type="SMART" id="SM00333">
    <property type="entry name" value="TUDOR"/>
    <property type="match status" value="1"/>
</dbReference>
<dbReference type="Proteomes" id="UP000827892">
    <property type="component" value="Chromosome V"/>
</dbReference>
<dbReference type="PANTHER" id="PTHR16442:SF1">
    <property type="entry name" value="RING FINGER PROTEIN 17"/>
    <property type="match status" value="1"/>
</dbReference>
<proteinExistence type="predicted"/>
<name>A0AAE9ADA9_CAEBR</name>
<sequence length="550" mass="64414">MEFGGGLGRFSISPPIKNKCREIVEVPGGPEWKIRKLREEFDEFCWKYPGSSVIVYYHLKRLQTCITPEDESQKLFYAKVSHFMSPVEIALQPKYLSSARKSIMDQLNVTYNFEKTVPNFFEDHQIFVSVACAVQELGIWYRGKIAQISGEEHVVVELVDFGTQILVPRHHIRPLIRRFGRAPPLCLKCRADGITINDLEIKDLHDFKNIILDCNALFRVEIKSLEEPFLIDLYHPTISGFNVCQKFFPLPEDDGKLDRIARSWNAHCKKMNEVFHEDDEDFKEEHGDGDYFPSFHPTTVIPEHQTIVQKSQKFISRLPKCARAPRFEQDTLLIDHIENAQLVYLQYPWQVSKRSKIDDFLRATWQNLPKIPEKFRQKDQICAIRNPRIDFVCRAVIVDKTTVLLVDYGRFVKCHEHADLRLIPAEEALMVEEPMITVVSLTRASNNLCPHHSETQFLRQKLPRGTSVHFKWDKKSKTTPMKGRLLIDGCREAINEQMVNYLKHLKIDPYCRQLDIYRQYKNHELPRGNHIYHATCHPHYSRGQEEFLWI</sequence>
<dbReference type="AlphaFoldDB" id="A0AAE9ADA9"/>
<gene>
    <name evidence="2" type="ORF">L3Y34_009912</name>
</gene>